<evidence type="ECO:0000313" key="1">
    <source>
        <dbReference type="EMBL" id="KRX94838.1"/>
    </source>
</evidence>
<name>A0A0V0Y3C9_TRIPS</name>
<sequence>MDFQMYKYISTIRNLEIHLIPSVSDERLKSTVGCSDNISSLFMVALGAGTTQNVQAADAVVSYVPEDSWSLLWSGTLVLWSLLCSHTARSGFLDR</sequence>
<dbReference type="Proteomes" id="UP000054815">
    <property type="component" value="Unassembled WGS sequence"/>
</dbReference>
<gene>
    <name evidence="1" type="ORF">T4E_8827</name>
</gene>
<accession>A0A0V0Y3C9</accession>
<proteinExistence type="predicted"/>
<organism evidence="1 2">
    <name type="scientific">Trichinella pseudospiralis</name>
    <name type="common">Parasitic roundworm</name>
    <dbReference type="NCBI Taxonomy" id="6337"/>
    <lineage>
        <taxon>Eukaryota</taxon>
        <taxon>Metazoa</taxon>
        <taxon>Ecdysozoa</taxon>
        <taxon>Nematoda</taxon>
        <taxon>Enoplea</taxon>
        <taxon>Dorylaimia</taxon>
        <taxon>Trichinellida</taxon>
        <taxon>Trichinellidae</taxon>
        <taxon>Trichinella</taxon>
    </lineage>
</organism>
<evidence type="ECO:0000313" key="2">
    <source>
        <dbReference type="Proteomes" id="UP000054815"/>
    </source>
</evidence>
<dbReference type="EMBL" id="JYDU01000066">
    <property type="protein sequence ID" value="KRX94838.1"/>
    <property type="molecule type" value="Genomic_DNA"/>
</dbReference>
<protein>
    <submittedName>
        <fullName evidence="1">Uncharacterized protein</fullName>
    </submittedName>
</protein>
<reference evidence="1 2" key="1">
    <citation type="submission" date="2015-01" db="EMBL/GenBank/DDBJ databases">
        <title>Evolution of Trichinella species and genotypes.</title>
        <authorList>
            <person name="Korhonen P.K."/>
            <person name="Edoardo P."/>
            <person name="Giuseppe L.R."/>
            <person name="Gasser R.B."/>
        </authorList>
    </citation>
    <scope>NUCLEOTIDE SEQUENCE [LARGE SCALE GENOMIC DNA]</scope>
    <source>
        <strain evidence="1">ISS141</strain>
    </source>
</reference>
<dbReference type="AlphaFoldDB" id="A0A0V0Y3C9"/>
<comment type="caution">
    <text evidence="1">The sequence shown here is derived from an EMBL/GenBank/DDBJ whole genome shotgun (WGS) entry which is preliminary data.</text>
</comment>